<dbReference type="RefSeq" id="WP_340269114.1">
    <property type="nucleotide sequence ID" value="NZ_JBBEOG010000003.1"/>
</dbReference>
<keyword evidence="3" id="KW-0012">Acyltransferase</keyword>
<evidence type="ECO:0000313" key="4">
    <source>
        <dbReference type="Proteomes" id="UP001596122"/>
    </source>
</evidence>
<dbReference type="Gene3D" id="3.40.630.30">
    <property type="match status" value="1"/>
</dbReference>
<evidence type="ECO:0000313" key="3">
    <source>
        <dbReference type="EMBL" id="MFC5379892.1"/>
    </source>
</evidence>
<dbReference type="Proteomes" id="UP001596122">
    <property type="component" value="Unassembled WGS sequence"/>
</dbReference>
<dbReference type="InterPro" id="IPR000182">
    <property type="entry name" value="GNAT_dom"/>
</dbReference>
<accession>A0ABW0GJM5</accession>
<feature type="domain" description="N-acetyltransferase" evidence="2">
    <location>
        <begin position="108"/>
        <end position="276"/>
    </location>
</feature>
<protein>
    <submittedName>
        <fullName evidence="3">GNAT family N-acetyltransferase</fullName>
        <ecNumber evidence="3">2.3.-.-</ecNumber>
    </submittedName>
</protein>
<organism evidence="3 4">
    <name type="scientific">Aquipuribacter nitratireducens</name>
    <dbReference type="NCBI Taxonomy" id="650104"/>
    <lineage>
        <taxon>Bacteria</taxon>
        <taxon>Bacillati</taxon>
        <taxon>Actinomycetota</taxon>
        <taxon>Actinomycetes</taxon>
        <taxon>Micrococcales</taxon>
        <taxon>Intrasporangiaceae</taxon>
        <taxon>Aquipuribacter</taxon>
    </lineage>
</organism>
<name>A0ABW0GJM5_9MICO</name>
<dbReference type="EMBL" id="JBHSLD010000004">
    <property type="protein sequence ID" value="MFC5379892.1"/>
    <property type="molecule type" value="Genomic_DNA"/>
</dbReference>
<evidence type="ECO:0000259" key="2">
    <source>
        <dbReference type="PROSITE" id="PS51186"/>
    </source>
</evidence>
<gene>
    <name evidence="3" type="ORF">ACFPJ6_03705</name>
</gene>
<dbReference type="PANTHER" id="PTHR43792:SF1">
    <property type="entry name" value="N-ACETYLTRANSFERASE DOMAIN-CONTAINING PROTEIN"/>
    <property type="match status" value="1"/>
</dbReference>
<dbReference type="Pfam" id="PF13302">
    <property type="entry name" value="Acetyltransf_3"/>
    <property type="match status" value="1"/>
</dbReference>
<dbReference type="InterPro" id="IPR016181">
    <property type="entry name" value="Acyl_CoA_acyltransferase"/>
</dbReference>
<feature type="region of interest" description="Disordered" evidence="1">
    <location>
        <begin position="70"/>
        <end position="90"/>
    </location>
</feature>
<dbReference type="InterPro" id="IPR051531">
    <property type="entry name" value="N-acetyltransferase"/>
</dbReference>
<sequence length="291" mass="31826">MDGSSPHVRIRVTGRLDAPWASCFDGLDVHHDPDGSTVLSGTLVDQAALHGLLGRLRDTGATVAGLRVGTAAPPQPPHGAVAQRRSCQDPTVSRPLDGIVWPVRTLRLELRPAAPRDVAATWRYRRLDEVTRWITRAPLDRESYARDFVDPQRLAATIVVSAGAQVVGDLMLRVEDAWAQAEVAAAARGVQAELGWVLDPAVRGRGYATEAVEAVLRVCFEELGLRRVHARCFAANDASWRLMERVGMRRESHTVQESLHRSGQWYDGVGYGMLAGEWRGARGRAQPGGRP</sequence>
<dbReference type="EC" id="2.3.-.-" evidence="3"/>
<comment type="caution">
    <text evidence="3">The sequence shown here is derived from an EMBL/GenBank/DDBJ whole genome shotgun (WGS) entry which is preliminary data.</text>
</comment>
<dbReference type="GO" id="GO:0016746">
    <property type="term" value="F:acyltransferase activity"/>
    <property type="evidence" value="ECO:0007669"/>
    <property type="project" value="UniProtKB-KW"/>
</dbReference>
<dbReference type="PANTHER" id="PTHR43792">
    <property type="entry name" value="GNAT FAMILY, PUTATIVE (AFU_ORTHOLOGUE AFUA_3G00765)-RELATED-RELATED"/>
    <property type="match status" value="1"/>
</dbReference>
<proteinExistence type="predicted"/>
<keyword evidence="3" id="KW-0808">Transferase</keyword>
<keyword evidence="4" id="KW-1185">Reference proteome</keyword>
<reference evidence="4" key="1">
    <citation type="journal article" date="2019" name="Int. J. Syst. Evol. Microbiol.">
        <title>The Global Catalogue of Microorganisms (GCM) 10K type strain sequencing project: providing services to taxonomists for standard genome sequencing and annotation.</title>
        <authorList>
            <consortium name="The Broad Institute Genomics Platform"/>
            <consortium name="The Broad Institute Genome Sequencing Center for Infectious Disease"/>
            <person name="Wu L."/>
            <person name="Ma J."/>
        </authorList>
    </citation>
    <scope>NUCLEOTIDE SEQUENCE [LARGE SCALE GENOMIC DNA]</scope>
    <source>
        <strain evidence="4">CCUG 43114</strain>
    </source>
</reference>
<evidence type="ECO:0000256" key="1">
    <source>
        <dbReference type="SAM" id="MobiDB-lite"/>
    </source>
</evidence>
<dbReference type="SUPFAM" id="SSF55729">
    <property type="entry name" value="Acyl-CoA N-acyltransferases (Nat)"/>
    <property type="match status" value="1"/>
</dbReference>
<dbReference type="PROSITE" id="PS51186">
    <property type="entry name" value="GNAT"/>
    <property type="match status" value="1"/>
</dbReference>